<evidence type="ECO:0000256" key="4">
    <source>
        <dbReference type="SAM" id="MobiDB-lite"/>
    </source>
</evidence>
<keyword evidence="6" id="KW-0418">Kinase</keyword>
<dbReference type="GO" id="GO:0030552">
    <property type="term" value="F:cAMP binding"/>
    <property type="evidence" value="ECO:0007669"/>
    <property type="project" value="UniProtKB-KW"/>
</dbReference>
<dbReference type="GO" id="GO:0005952">
    <property type="term" value="C:cAMP-dependent protein kinase complex"/>
    <property type="evidence" value="ECO:0007669"/>
    <property type="project" value="InterPro"/>
</dbReference>
<dbReference type="InterPro" id="IPR018490">
    <property type="entry name" value="cNMP-bd_dom_sf"/>
</dbReference>
<gene>
    <name evidence="6" type="ORF">RF11_10408</name>
</gene>
<dbReference type="CDD" id="cd00038">
    <property type="entry name" value="CAP_ED"/>
    <property type="match status" value="1"/>
</dbReference>
<dbReference type="AlphaFoldDB" id="A0A0C2LZT6"/>
<dbReference type="GO" id="GO:0004862">
    <property type="term" value="F:cAMP-dependent protein kinase inhibitor activity"/>
    <property type="evidence" value="ECO:0007669"/>
    <property type="project" value="TreeGrafter"/>
</dbReference>
<accession>A0A0C2LZT6</accession>
<keyword evidence="7" id="KW-1185">Reference proteome</keyword>
<dbReference type="Gene3D" id="2.60.120.10">
    <property type="entry name" value="Jelly Rolls"/>
    <property type="match status" value="1"/>
</dbReference>
<keyword evidence="2" id="KW-0116">cAMP-binding</keyword>
<protein>
    <submittedName>
        <fullName evidence="6">cGMP-dependent protein kinase 1</fullName>
    </submittedName>
</protein>
<keyword evidence="6" id="KW-0808">Transferase</keyword>
<dbReference type="EMBL" id="JWZT01005713">
    <property type="protein sequence ID" value="KII60265.1"/>
    <property type="molecule type" value="Genomic_DNA"/>
</dbReference>
<comment type="caution">
    <text evidence="6">The sequence shown here is derived from an EMBL/GenBank/DDBJ whole genome shotgun (WGS) entry which is preliminary data.</text>
</comment>
<sequence length="218" mass="24703">MNHNKLKKLFSHHVERSPKPGETLQVPDKKSKSMKPMKNLSDSKSLETSKGEELENKIVHLEAALRERDLQIAKLTKELDKYRMLAKGSIHAQNYIPTDARVGTIDVRNEGVTLESYTKNSQTSKKLLEALTSNMYMRNLDKEQLTEIVKAMFLKSYNKDELVLKEGETGDFMFLVEEGELELSKGDEIIGKLVPGKAFGEHAFLYDCARSTNVKGNL</sequence>
<dbReference type="PROSITE" id="PS50042">
    <property type="entry name" value="CNMP_BINDING_3"/>
    <property type="match status" value="1"/>
</dbReference>
<name>A0A0C2LZT6_THEKT</name>
<reference evidence="6 7" key="1">
    <citation type="journal article" date="2014" name="Genome Biol. Evol.">
        <title>The genome of the myxosporean Thelohanellus kitauei shows adaptations to nutrient acquisition within its fish host.</title>
        <authorList>
            <person name="Yang Y."/>
            <person name="Xiong J."/>
            <person name="Zhou Z."/>
            <person name="Huo F."/>
            <person name="Miao W."/>
            <person name="Ran C."/>
            <person name="Liu Y."/>
            <person name="Zhang J."/>
            <person name="Feng J."/>
            <person name="Wang M."/>
            <person name="Wang M."/>
            <person name="Wang L."/>
            <person name="Yao B."/>
        </authorList>
    </citation>
    <scope>NUCLEOTIDE SEQUENCE [LARGE SCALE GENOMIC DNA]</scope>
    <source>
        <strain evidence="6">Wuqing</strain>
    </source>
</reference>
<evidence type="ECO:0000313" key="7">
    <source>
        <dbReference type="Proteomes" id="UP000031668"/>
    </source>
</evidence>
<evidence type="ECO:0000313" key="6">
    <source>
        <dbReference type="EMBL" id="KII60265.1"/>
    </source>
</evidence>
<organism evidence="6 7">
    <name type="scientific">Thelohanellus kitauei</name>
    <name type="common">Myxosporean</name>
    <dbReference type="NCBI Taxonomy" id="669202"/>
    <lineage>
        <taxon>Eukaryota</taxon>
        <taxon>Metazoa</taxon>
        <taxon>Cnidaria</taxon>
        <taxon>Myxozoa</taxon>
        <taxon>Myxosporea</taxon>
        <taxon>Bivalvulida</taxon>
        <taxon>Platysporina</taxon>
        <taxon>Myxobolidae</taxon>
        <taxon>Thelohanellus</taxon>
    </lineage>
</organism>
<dbReference type="GO" id="GO:0005829">
    <property type="term" value="C:cytosol"/>
    <property type="evidence" value="ECO:0007669"/>
    <property type="project" value="TreeGrafter"/>
</dbReference>
<dbReference type="GO" id="GO:0034236">
    <property type="term" value="F:protein kinase A catalytic subunit binding"/>
    <property type="evidence" value="ECO:0007669"/>
    <property type="project" value="TreeGrafter"/>
</dbReference>
<proteinExistence type="inferred from homology"/>
<dbReference type="InterPro" id="IPR014710">
    <property type="entry name" value="RmlC-like_jellyroll"/>
</dbReference>
<keyword evidence="2" id="KW-0547">Nucleotide-binding</keyword>
<dbReference type="InterPro" id="IPR050503">
    <property type="entry name" value="cAMP-dep_PK_reg_su-like"/>
</dbReference>
<evidence type="ECO:0000259" key="5">
    <source>
        <dbReference type="PROSITE" id="PS50042"/>
    </source>
</evidence>
<dbReference type="PANTHER" id="PTHR11635:SF152">
    <property type="entry name" value="CAMP-DEPENDENT PROTEIN KINASE TYPE I REGULATORY SUBUNIT-RELATED"/>
    <property type="match status" value="1"/>
</dbReference>
<dbReference type="SUPFAM" id="SSF51206">
    <property type="entry name" value="cAMP-binding domain-like"/>
    <property type="match status" value="1"/>
</dbReference>
<dbReference type="OrthoDB" id="63267at2759"/>
<feature type="domain" description="Cyclic nucleotide-binding" evidence="5">
    <location>
        <begin position="136"/>
        <end position="218"/>
    </location>
</feature>
<feature type="compositionally biased region" description="Basic residues" evidence="4">
    <location>
        <begin position="1"/>
        <end position="11"/>
    </location>
</feature>
<evidence type="ECO:0000256" key="2">
    <source>
        <dbReference type="ARBA" id="ARBA00022566"/>
    </source>
</evidence>
<feature type="region of interest" description="Disordered" evidence="4">
    <location>
        <begin position="1"/>
        <end position="51"/>
    </location>
</feature>
<dbReference type="InterPro" id="IPR000595">
    <property type="entry name" value="cNMP-bd_dom"/>
</dbReference>
<dbReference type="PANTHER" id="PTHR11635">
    <property type="entry name" value="CAMP-DEPENDENT PROTEIN KINASE REGULATORY CHAIN"/>
    <property type="match status" value="1"/>
</dbReference>
<evidence type="ECO:0000256" key="1">
    <source>
        <dbReference type="ARBA" id="ARBA00005753"/>
    </source>
</evidence>
<dbReference type="Proteomes" id="UP000031668">
    <property type="component" value="Unassembled WGS sequence"/>
</dbReference>
<dbReference type="Pfam" id="PF00027">
    <property type="entry name" value="cNMP_binding"/>
    <property type="match status" value="1"/>
</dbReference>
<comment type="similarity">
    <text evidence="1">Belongs to the cAMP-dependent kinase regulatory chain family.</text>
</comment>
<evidence type="ECO:0000256" key="3">
    <source>
        <dbReference type="ARBA" id="ARBA00023149"/>
    </source>
</evidence>
<dbReference type="GO" id="GO:0016301">
    <property type="term" value="F:kinase activity"/>
    <property type="evidence" value="ECO:0007669"/>
    <property type="project" value="UniProtKB-KW"/>
</dbReference>
<keyword evidence="3" id="KW-0114">cAMP</keyword>
<dbReference type="SMART" id="SM00100">
    <property type="entry name" value="cNMP"/>
    <property type="match status" value="1"/>
</dbReference>